<keyword evidence="1" id="KW-0472">Membrane</keyword>
<evidence type="ECO:0008006" key="3">
    <source>
        <dbReference type="Google" id="ProtNLM"/>
    </source>
</evidence>
<keyword evidence="1" id="KW-1133">Transmembrane helix</keyword>
<name>A0A6J4T187_9SPHN</name>
<dbReference type="EMBL" id="CADCVY010000093">
    <property type="protein sequence ID" value="CAA9511121.1"/>
    <property type="molecule type" value="Genomic_DNA"/>
</dbReference>
<feature type="transmembrane region" description="Helical" evidence="1">
    <location>
        <begin position="87"/>
        <end position="112"/>
    </location>
</feature>
<evidence type="ECO:0000313" key="2">
    <source>
        <dbReference type="EMBL" id="CAA9511121.1"/>
    </source>
</evidence>
<dbReference type="AlphaFoldDB" id="A0A6J4T187"/>
<protein>
    <recommendedName>
        <fullName evidence="3">Glycine zipper family protein</fullName>
    </recommendedName>
</protein>
<gene>
    <name evidence="2" type="ORF">AVDCRST_MAG44-1401</name>
</gene>
<reference evidence="2" key="1">
    <citation type="submission" date="2020-02" db="EMBL/GenBank/DDBJ databases">
        <authorList>
            <person name="Meier V. D."/>
        </authorList>
    </citation>
    <scope>NUCLEOTIDE SEQUENCE</scope>
    <source>
        <strain evidence="2">AVDCRST_MAG44</strain>
    </source>
</reference>
<keyword evidence="1" id="KW-0812">Transmembrane</keyword>
<proteinExistence type="predicted"/>
<sequence>MKNKGVGALAAVALLAACSSRPREFSPVLAAPAADQAAYNRAVAECGQLLAAGKLTSEGRLASGAAGAAASGAALAVGSAAASTAGMFGGLAVAGATIVLLPFAAIGGAYGMAKAKQKRKERAIQTAMAGCLGERGYQVAGWQQQGKVIPVRKAADASQ</sequence>
<dbReference type="PROSITE" id="PS51257">
    <property type="entry name" value="PROKAR_LIPOPROTEIN"/>
    <property type="match status" value="1"/>
</dbReference>
<accession>A0A6J4T187</accession>
<organism evidence="2">
    <name type="scientific">uncultured Sphingomonas sp</name>
    <dbReference type="NCBI Taxonomy" id="158754"/>
    <lineage>
        <taxon>Bacteria</taxon>
        <taxon>Pseudomonadati</taxon>
        <taxon>Pseudomonadota</taxon>
        <taxon>Alphaproteobacteria</taxon>
        <taxon>Sphingomonadales</taxon>
        <taxon>Sphingomonadaceae</taxon>
        <taxon>Sphingomonas</taxon>
        <taxon>environmental samples</taxon>
    </lineage>
</organism>
<evidence type="ECO:0000256" key="1">
    <source>
        <dbReference type="SAM" id="Phobius"/>
    </source>
</evidence>